<dbReference type="KEGG" id="apai:APAC_1076"/>
<keyword evidence="2" id="KW-1185">Reference proteome</keyword>
<reference evidence="1 2" key="3">
    <citation type="submission" date="2019-09" db="EMBL/GenBank/DDBJ databases">
        <title>Taxonomic note: a critical rebuttal of the proposed division of the genus Arcobacter into six genera, emended descriptions of Arcobacter anaerophilus and the genus Arcobacter, and an assessment of genus-level boundaries for Epsilonproteobacteria using in silico genomic comparator tools.</title>
        <authorList>
            <person name="On S.L.W."/>
            <person name="Miller W.G."/>
            <person name="Biggs P."/>
            <person name="Cornelius A."/>
            <person name="Vandamme P."/>
        </authorList>
    </citation>
    <scope>NUCLEOTIDE SEQUENCE [LARGE SCALE GENOMIC DNA]</scope>
    <source>
        <strain evidence="1 2">LMG 26638</strain>
    </source>
</reference>
<protein>
    <submittedName>
        <fullName evidence="1">Uncharacterized protein</fullName>
    </submittedName>
</protein>
<name>A0A5C2HD01_9BACT</name>
<evidence type="ECO:0000313" key="2">
    <source>
        <dbReference type="Proteomes" id="UP000322726"/>
    </source>
</evidence>
<proteinExistence type="predicted"/>
<sequence>MIFKKFKYLHIYLPSIFIIWLALFIDSKTISSLISHNQYISNIIVIATFIYLYRNVTVKIRKIMLYGVFLGLAGETLFALILGMYSYRLENLPIYVPFGHSIVYVIVFYIAKEKLVKINYQSVIKYLYIFMTTFSTYWFIIKDDTFGFICFLFIVYLFYKKPQMRLFYLIMYCMVLYLELVGTYYNCWVWPETWFGKIDFISSANPPSSISLFYFGFDLGCLWIYKKLNSKKWNRMKNIKRIRACK</sequence>
<dbReference type="Proteomes" id="UP000322726">
    <property type="component" value="Chromosome"/>
</dbReference>
<reference evidence="1 2" key="1">
    <citation type="submission" date="2019-09" db="EMBL/GenBank/DDBJ databases">
        <title>Complete genome sequencing of four Arcobacter species reveals a diverse suite of mobile elements.</title>
        <authorList>
            <person name="Miller W.G."/>
            <person name="Yee E."/>
            <person name="Bono J.L."/>
        </authorList>
    </citation>
    <scope>NUCLEOTIDE SEQUENCE [LARGE SCALE GENOMIC DNA]</scope>
    <source>
        <strain evidence="1 2">LMG 26638</strain>
    </source>
</reference>
<dbReference type="RefSeq" id="WP_130233156.1">
    <property type="nucleotide sequence ID" value="NZ_BMEF01000011.1"/>
</dbReference>
<dbReference type="OrthoDB" id="977790at2"/>
<accession>A0A5C2HD01</accession>
<dbReference type="AlphaFoldDB" id="A0A5C2HD01"/>
<gene>
    <name evidence="1" type="ORF">APAC_1076</name>
</gene>
<evidence type="ECO:0000313" key="1">
    <source>
        <dbReference type="EMBL" id="QEP34202.1"/>
    </source>
</evidence>
<reference evidence="2" key="2">
    <citation type="submission" date="2019-09" db="EMBL/GenBank/DDBJ databases">
        <title>Complete genome sequencing of four Arcobacter species reveals a diverse suite of mobile elements.</title>
        <authorList>
            <person name="On S.L.W."/>
            <person name="Miller W.G."/>
            <person name="Biggs P."/>
            <person name="Cornelius A."/>
            <person name="Vandamme P."/>
        </authorList>
    </citation>
    <scope>NUCLEOTIDE SEQUENCE [LARGE SCALE GENOMIC DNA]</scope>
    <source>
        <strain evidence="2">LMG 26638</strain>
    </source>
</reference>
<organism evidence="1 2">
    <name type="scientific">Malaciobacter pacificus</name>
    <dbReference type="NCBI Taxonomy" id="1080223"/>
    <lineage>
        <taxon>Bacteria</taxon>
        <taxon>Pseudomonadati</taxon>
        <taxon>Campylobacterota</taxon>
        <taxon>Epsilonproteobacteria</taxon>
        <taxon>Campylobacterales</taxon>
        <taxon>Arcobacteraceae</taxon>
        <taxon>Malaciobacter</taxon>
    </lineage>
</organism>
<dbReference type="EMBL" id="CP035928">
    <property type="protein sequence ID" value="QEP34202.1"/>
    <property type="molecule type" value="Genomic_DNA"/>
</dbReference>